<evidence type="ECO:0000313" key="1">
    <source>
        <dbReference type="EMBL" id="KZT04858.1"/>
    </source>
</evidence>
<evidence type="ECO:0000313" key="2">
    <source>
        <dbReference type="Proteomes" id="UP000076871"/>
    </source>
</evidence>
<gene>
    <name evidence="1" type="ORF">LAESUDRAFT_244624</name>
</gene>
<dbReference type="RefSeq" id="XP_040762598.1">
    <property type="nucleotide sequence ID" value="XM_040901719.1"/>
</dbReference>
<dbReference type="EMBL" id="KV427633">
    <property type="protein sequence ID" value="KZT04858.1"/>
    <property type="molecule type" value="Genomic_DNA"/>
</dbReference>
<dbReference type="GeneID" id="63818751"/>
<dbReference type="InParanoid" id="A0A165DH05"/>
<accession>A0A165DH05</accession>
<dbReference type="Proteomes" id="UP000076871">
    <property type="component" value="Unassembled WGS sequence"/>
</dbReference>
<name>A0A165DH05_9APHY</name>
<reference evidence="1 2" key="1">
    <citation type="journal article" date="2016" name="Mol. Biol. Evol.">
        <title>Comparative Genomics of Early-Diverging Mushroom-Forming Fungi Provides Insights into the Origins of Lignocellulose Decay Capabilities.</title>
        <authorList>
            <person name="Nagy L.G."/>
            <person name="Riley R."/>
            <person name="Tritt A."/>
            <person name="Adam C."/>
            <person name="Daum C."/>
            <person name="Floudas D."/>
            <person name="Sun H."/>
            <person name="Yadav J.S."/>
            <person name="Pangilinan J."/>
            <person name="Larsson K.H."/>
            <person name="Matsuura K."/>
            <person name="Barry K."/>
            <person name="Labutti K."/>
            <person name="Kuo R."/>
            <person name="Ohm R.A."/>
            <person name="Bhattacharya S.S."/>
            <person name="Shirouzu T."/>
            <person name="Yoshinaga Y."/>
            <person name="Martin F.M."/>
            <person name="Grigoriev I.V."/>
            <person name="Hibbett D.S."/>
        </authorList>
    </citation>
    <scope>NUCLEOTIDE SEQUENCE [LARGE SCALE GENOMIC DNA]</scope>
    <source>
        <strain evidence="1 2">93-53</strain>
    </source>
</reference>
<keyword evidence="2" id="KW-1185">Reference proteome</keyword>
<dbReference type="AlphaFoldDB" id="A0A165DH05"/>
<organism evidence="1 2">
    <name type="scientific">Laetiporus sulphureus 93-53</name>
    <dbReference type="NCBI Taxonomy" id="1314785"/>
    <lineage>
        <taxon>Eukaryota</taxon>
        <taxon>Fungi</taxon>
        <taxon>Dikarya</taxon>
        <taxon>Basidiomycota</taxon>
        <taxon>Agaricomycotina</taxon>
        <taxon>Agaricomycetes</taxon>
        <taxon>Polyporales</taxon>
        <taxon>Laetiporus</taxon>
    </lineage>
</organism>
<sequence length="149" mass="16330">MTSGASQEPQLAFINELAPVCTEEAQPRHIALILLHVHSHLNCLLLTLVRPFSGRGPFEKLVGAVRGKAPSECSTLAMVMACARMKHPYNRIPHRDPYCVPSSLSSIRPVFKFAQSMQVSPFSDLLSLALVWPKECCNCQMHGTGSIAC</sequence>
<proteinExistence type="predicted"/>
<protein>
    <submittedName>
        <fullName evidence="1">Uncharacterized protein</fullName>
    </submittedName>
</protein>